<dbReference type="Proteomes" id="UP001488838">
    <property type="component" value="Unassembled WGS sequence"/>
</dbReference>
<dbReference type="PANTHER" id="PTHR11593">
    <property type="entry name" value="60S RIBOSOMAL PROTEIN L17"/>
    <property type="match status" value="1"/>
</dbReference>
<dbReference type="InterPro" id="IPR001063">
    <property type="entry name" value="Ribosomal_uL22"/>
</dbReference>
<name>A0AAW0HKQ7_MYOGA</name>
<dbReference type="InterPro" id="IPR018260">
    <property type="entry name" value="Ribosomal_uL22_CS"/>
</dbReference>
<dbReference type="InterPro" id="IPR036394">
    <property type="entry name" value="Ribosomal_uL22_sf"/>
</dbReference>
<accession>A0AAW0HKQ7</accession>
<dbReference type="EMBL" id="JBBHLL010000412">
    <property type="protein sequence ID" value="KAK7803567.1"/>
    <property type="molecule type" value="Genomic_DNA"/>
</dbReference>
<dbReference type="Pfam" id="PF00237">
    <property type="entry name" value="Ribosomal_L22"/>
    <property type="match status" value="1"/>
</dbReference>
<evidence type="ECO:0000256" key="3">
    <source>
        <dbReference type="ARBA" id="ARBA00023274"/>
    </source>
</evidence>
<keyword evidence="3 6" id="KW-0687">Ribonucleoprotein</keyword>
<evidence type="ECO:0000313" key="7">
    <source>
        <dbReference type="EMBL" id="KAK7803567.1"/>
    </source>
</evidence>
<dbReference type="InterPro" id="IPR005721">
    <property type="entry name" value="Ribosomal_uL22_euk/arc"/>
</dbReference>
<keyword evidence="2 6" id="KW-0689">Ribosomal protein</keyword>
<evidence type="ECO:0000313" key="8">
    <source>
        <dbReference type="Proteomes" id="UP001488838"/>
    </source>
</evidence>
<reference evidence="7 8" key="1">
    <citation type="journal article" date="2023" name="bioRxiv">
        <title>Conserved and derived expression patterns and positive selection on dental genes reveal complex evolutionary context of ever-growing rodent molars.</title>
        <authorList>
            <person name="Calamari Z.T."/>
            <person name="Song A."/>
            <person name="Cohen E."/>
            <person name="Akter M."/>
            <person name="Roy R.D."/>
            <person name="Hallikas O."/>
            <person name="Christensen M.M."/>
            <person name="Li P."/>
            <person name="Marangoni P."/>
            <person name="Jernvall J."/>
            <person name="Klein O.D."/>
        </authorList>
    </citation>
    <scope>NUCLEOTIDE SEQUENCE [LARGE SCALE GENOMIC DNA]</scope>
    <source>
        <strain evidence="7">V071</strain>
    </source>
</reference>
<dbReference type="CDD" id="cd00336">
    <property type="entry name" value="Ribosomal_L22"/>
    <property type="match status" value="1"/>
</dbReference>
<dbReference type="Gene3D" id="3.90.470.10">
    <property type="entry name" value="Ribosomal protein L22/L17"/>
    <property type="match status" value="2"/>
</dbReference>
<comment type="caution">
    <text evidence="7">The sequence shown here is derived from an EMBL/GenBank/DDBJ whole genome shotgun (WGS) entry which is preliminary data.</text>
</comment>
<protein>
    <recommendedName>
        <fullName evidence="4">Large ribosomal subunit protein uL22</fullName>
    </recommendedName>
    <alternativeName>
        <fullName evidence="5">60S ribosomal protein L17</fullName>
    </alternativeName>
</protein>
<keyword evidence="8" id="KW-1185">Reference proteome</keyword>
<evidence type="ECO:0000256" key="5">
    <source>
        <dbReference type="ARBA" id="ARBA00035325"/>
    </source>
</evidence>
<dbReference type="SUPFAM" id="SSF54843">
    <property type="entry name" value="Ribosomal protein L22"/>
    <property type="match status" value="1"/>
</dbReference>
<comment type="similarity">
    <text evidence="1 6">Belongs to the universal ribosomal protein uL22 family.</text>
</comment>
<dbReference type="GO" id="GO:0003735">
    <property type="term" value="F:structural constituent of ribosome"/>
    <property type="evidence" value="ECO:0007669"/>
    <property type="project" value="InterPro"/>
</dbReference>
<dbReference type="GO" id="GO:0022625">
    <property type="term" value="C:cytosolic large ribosomal subunit"/>
    <property type="evidence" value="ECO:0007669"/>
    <property type="project" value="TreeGrafter"/>
</dbReference>
<dbReference type="AlphaFoldDB" id="A0AAW0HKQ7"/>
<sequence length="199" mass="22898">MVHYSLDPENPTKSCKSRGSNLRVHFKNTRETAQAIKGMHIRKATKYLKDVTLKKQCVPFRRYNGGVESNAELKGLDVDSLVIEHIQVNKAPKMRRRTYRAHGRINPYMSSPCHIEMILTEKEQIVPKPEEEFPSVVTADRQLCSVHRSLIPSWMEDPPFLSTLEVPDVPTHLFTKIIKCRCSLTMAPTDYPLRLEDII</sequence>
<proteinExistence type="inferred from homology"/>
<dbReference type="PROSITE" id="PS00464">
    <property type="entry name" value="RIBOSOMAL_L22"/>
    <property type="match status" value="1"/>
</dbReference>
<evidence type="ECO:0000256" key="6">
    <source>
        <dbReference type="RuleBase" id="RU004005"/>
    </source>
</evidence>
<dbReference type="PANTHER" id="PTHR11593:SF10">
    <property type="entry name" value="60S RIBOSOMAL PROTEIN L17"/>
    <property type="match status" value="1"/>
</dbReference>
<dbReference type="NCBIfam" id="TIGR01038">
    <property type="entry name" value="uL22_arch_euk"/>
    <property type="match status" value="2"/>
</dbReference>
<evidence type="ECO:0000256" key="4">
    <source>
        <dbReference type="ARBA" id="ARBA00035207"/>
    </source>
</evidence>
<evidence type="ECO:0000256" key="1">
    <source>
        <dbReference type="ARBA" id="ARBA00009451"/>
    </source>
</evidence>
<gene>
    <name evidence="7" type="ORF">U0070_004203</name>
</gene>
<evidence type="ECO:0000256" key="2">
    <source>
        <dbReference type="ARBA" id="ARBA00022980"/>
    </source>
</evidence>
<dbReference type="GO" id="GO:0002181">
    <property type="term" value="P:cytoplasmic translation"/>
    <property type="evidence" value="ECO:0007669"/>
    <property type="project" value="TreeGrafter"/>
</dbReference>
<dbReference type="FunFam" id="3.90.470.10:FF:000029">
    <property type="entry name" value="60S ribosomal protein L17"/>
    <property type="match status" value="1"/>
</dbReference>
<organism evidence="7 8">
    <name type="scientific">Myodes glareolus</name>
    <name type="common">Bank vole</name>
    <name type="synonym">Clethrionomys glareolus</name>
    <dbReference type="NCBI Taxonomy" id="447135"/>
    <lineage>
        <taxon>Eukaryota</taxon>
        <taxon>Metazoa</taxon>
        <taxon>Chordata</taxon>
        <taxon>Craniata</taxon>
        <taxon>Vertebrata</taxon>
        <taxon>Euteleostomi</taxon>
        <taxon>Mammalia</taxon>
        <taxon>Eutheria</taxon>
        <taxon>Euarchontoglires</taxon>
        <taxon>Glires</taxon>
        <taxon>Rodentia</taxon>
        <taxon>Myomorpha</taxon>
        <taxon>Muroidea</taxon>
        <taxon>Cricetidae</taxon>
        <taxon>Arvicolinae</taxon>
        <taxon>Myodes</taxon>
    </lineage>
</organism>